<reference evidence="1" key="1">
    <citation type="submission" date="2020-07" db="EMBL/GenBank/DDBJ databases">
        <title>Multicomponent nature underlies the extraordinary mechanical properties of spider dragline silk.</title>
        <authorList>
            <person name="Kono N."/>
            <person name="Nakamura H."/>
            <person name="Mori M."/>
            <person name="Yoshida Y."/>
            <person name="Ohtoshi R."/>
            <person name="Malay A.D."/>
            <person name="Moran D.A.P."/>
            <person name="Tomita M."/>
            <person name="Numata K."/>
            <person name="Arakawa K."/>
        </authorList>
    </citation>
    <scope>NUCLEOTIDE SEQUENCE</scope>
</reference>
<evidence type="ECO:0000313" key="1">
    <source>
        <dbReference type="EMBL" id="GFR07837.1"/>
    </source>
</evidence>
<name>A0A8X6LGS2_TRICU</name>
<comment type="caution">
    <text evidence="1">The sequence shown here is derived from an EMBL/GenBank/DDBJ whole genome shotgun (WGS) entry which is preliminary data.</text>
</comment>
<proteinExistence type="predicted"/>
<dbReference type="Proteomes" id="UP000887116">
    <property type="component" value="Unassembled WGS sequence"/>
</dbReference>
<dbReference type="AlphaFoldDB" id="A0A8X6LGS2"/>
<dbReference type="EMBL" id="BMAO01026217">
    <property type="protein sequence ID" value="GFR07837.1"/>
    <property type="molecule type" value="Genomic_DNA"/>
</dbReference>
<organism evidence="1 2">
    <name type="scientific">Trichonephila clavata</name>
    <name type="common">Joro spider</name>
    <name type="synonym">Nephila clavata</name>
    <dbReference type="NCBI Taxonomy" id="2740835"/>
    <lineage>
        <taxon>Eukaryota</taxon>
        <taxon>Metazoa</taxon>
        <taxon>Ecdysozoa</taxon>
        <taxon>Arthropoda</taxon>
        <taxon>Chelicerata</taxon>
        <taxon>Arachnida</taxon>
        <taxon>Araneae</taxon>
        <taxon>Araneomorphae</taxon>
        <taxon>Entelegynae</taxon>
        <taxon>Araneoidea</taxon>
        <taxon>Nephilidae</taxon>
        <taxon>Trichonephila</taxon>
    </lineage>
</organism>
<keyword evidence="2" id="KW-1185">Reference proteome</keyword>
<sequence>MQRFLYRFNSSHFGSLLGLLHLHPIPSFSLRSRRRLGRGSMQGRFWQSRSNSHRSQIFRLSDIGFTVGWNYVPASNPIAKFLSVDLAH</sequence>
<accession>A0A8X6LGS2</accession>
<protein>
    <submittedName>
        <fullName evidence="1">Uncharacterized protein</fullName>
    </submittedName>
</protein>
<evidence type="ECO:0000313" key="2">
    <source>
        <dbReference type="Proteomes" id="UP000887116"/>
    </source>
</evidence>
<gene>
    <name evidence="1" type="ORF">TNCT_468641</name>
</gene>